<keyword evidence="2" id="KW-1185">Reference proteome</keyword>
<dbReference type="GeneID" id="301138681"/>
<protein>
    <recommendedName>
        <fullName evidence="3">Aminopeptidase</fullName>
    </recommendedName>
</protein>
<name>A0A0M0L888_9BACL</name>
<reference evidence="2" key="1">
    <citation type="submission" date="2015-08" db="EMBL/GenBank/DDBJ databases">
        <title>Fjat-10028 dsm 16317.</title>
        <authorList>
            <person name="Liu B."/>
            <person name="Wang J."/>
            <person name="Zhu Y."/>
            <person name="Liu G."/>
            <person name="Chen Q."/>
            <person name="Chen Z."/>
            <person name="Lan J."/>
            <person name="Che J."/>
            <person name="Ge C."/>
            <person name="Shi H."/>
            <person name="Pan Z."/>
            <person name="Liu X."/>
        </authorList>
    </citation>
    <scope>NUCLEOTIDE SEQUENCE [LARGE SCALE GENOMIC DNA]</scope>
    <source>
        <strain evidence="2">DSM 16317</strain>
    </source>
</reference>
<evidence type="ECO:0008006" key="3">
    <source>
        <dbReference type="Google" id="ProtNLM"/>
    </source>
</evidence>
<dbReference type="EMBL" id="LILB01000009">
    <property type="protein sequence ID" value="KOO47249.1"/>
    <property type="molecule type" value="Genomic_DNA"/>
</dbReference>
<evidence type="ECO:0000313" key="1">
    <source>
        <dbReference type="EMBL" id="KOO47249.1"/>
    </source>
</evidence>
<evidence type="ECO:0000313" key="2">
    <source>
        <dbReference type="Proteomes" id="UP000036867"/>
    </source>
</evidence>
<dbReference type="OrthoDB" id="2433944at2"/>
<accession>A0A0M0L888</accession>
<dbReference type="STRING" id="263475.AMD00_21515"/>
<comment type="caution">
    <text evidence="1">The sequence shown here is derived from an EMBL/GenBank/DDBJ whole genome shotgun (WGS) entry which is preliminary data.</text>
</comment>
<dbReference type="Proteomes" id="UP000036867">
    <property type="component" value="Unassembled WGS sequence"/>
</dbReference>
<proteinExistence type="predicted"/>
<dbReference type="PATRIC" id="fig|263475.3.peg.102"/>
<organism evidence="1 2">
    <name type="scientific">Viridibacillus arvi</name>
    <dbReference type="NCBI Taxonomy" id="263475"/>
    <lineage>
        <taxon>Bacteria</taxon>
        <taxon>Bacillati</taxon>
        <taxon>Bacillota</taxon>
        <taxon>Bacilli</taxon>
        <taxon>Bacillales</taxon>
        <taxon>Caryophanaceae</taxon>
        <taxon>Viridibacillus</taxon>
    </lineage>
</organism>
<dbReference type="RefSeq" id="WP_053419055.1">
    <property type="nucleotide sequence ID" value="NZ_LILB01000009.1"/>
</dbReference>
<sequence length="280" mass="33435">MRIIDTTEYFLENYNPTISFLKGYYDKYPKVFQEYFLYHCKDTEERHLQSISKYEHEFESIRLVKETIVSIIERVESTYKEKYNVKYPLDVNLLIGGYGSNAYTYREIIPDISFALEKLSPEINHLEYIVAHEFGHATQNIISDKNKIDWTKIEWSNPLIWLNQEGAATHLSRQAVPNLLPHQYFSYDVDGAEWLLFAQVNFDDIKRAFREDYQRLNSKELFYEWFSINGGKRFEHTRLAYFLAEDFFQKQVATLGEIEAITAWGRDDFKQMVEKWLTEL</sequence>
<dbReference type="AlphaFoldDB" id="A0A0M0L888"/>
<gene>
    <name evidence="1" type="ORF">AMD00_21515</name>
</gene>